<keyword evidence="1" id="KW-0472">Membrane</keyword>
<dbReference type="RefSeq" id="WP_102238981.1">
    <property type="nucleotide sequence ID" value="NZ_PNHK01000003.1"/>
</dbReference>
<evidence type="ECO:0000256" key="1">
    <source>
        <dbReference type="SAM" id="Phobius"/>
    </source>
</evidence>
<dbReference type="EMBL" id="PNHK01000003">
    <property type="protein sequence ID" value="PMD05040.1"/>
    <property type="molecule type" value="Genomic_DNA"/>
</dbReference>
<protein>
    <submittedName>
        <fullName evidence="2">Uncharacterized protein</fullName>
    </submittedName>
</protein>
<sequence length="136" mass="14546">MFYAKGFYASLLMNAAVSVIAFVAAVILGPMFALNLGTGFTRLLFVALVLLLRFALTKMTAERMWELDAPLRRILFNLVPAGMLGAVVPLIPFALVATLSSDSLAIVELLIDAIFVGAVITAASMISKPKKETVTP</sequence>
<feature type="transmembrane region" description="Helical" evidence="1">
    <location>
        <begin position="39"/>
        <end position="56"/>
    </location>
</feature>
<evidence type="ECO:0000313" key="2">
    <source>
        <dbReference type="EMBL" id="PMD05040.1"/>
    </source>
</evidence>
<feature type="transmembrane region" description="Helical" evidence="1">
    <location>
        <begin position="12"/>
        <end position="33"/>
    </location>
</feature>
<dbReference type="Proteomes" id="UP000235598">
    <property type="component" value="Unassembled WGS sequence"/>
</dbReference>
<keyword evidence="1" id="KW-0812">Transmembrane</keyword>
<feature type="transmembrane region" description="Helical" evidence="1">
    <location>
        <begin position="105"/>
        <end position="126"/>
    </location>
</feature>
<dbReference type="AlphaFoldDB" id="A0A2N6VLM2"/>
<proteinExistence type="predicted"/>
<accession>A0A2N6VLM2</accession>
<feature type="transmembrane region" description="Helical" evidence="1">
    <location>
        <begin position="76"/>
        <end position="99"/>
    </location>
</feature>
<dbReference type="OrthoDB" id="9838355at2"/>
<organism evidence="2 3">
    <name type="scientific">Brevibacterium paucivorans</name>
    <dbReference type="NCBI Taxonomy" id="170994"/>
    <lineage>
        <taxon>Bacteria</taxon>
        <taxon>Bacillati</taxon>
        <taxon>Actinomycetota</taxon>
        <taxon>Actinomycetes</taxon>
        <taxon>Micrococcales</taxon>
        <taxon>Brevibacteriaceae</taxon>
        <taxon>Brevibacterium</taxon>
    </lineage>
</organism>
<name>A0A2N6VLM2_9MICO</name>
<reference evidence="2 3" key="1">
    <citation type="submission" date="2017-09" db="EMBL/GenBank/DDBJ databases">
        <title>Bacterial strain isolated from the female urinary microbiota.</title>
        <authorList>
            <person name="Thomas-White K."/>
            <person name="Kumar N."/>
            <person name="Forster S."/>
            <person name="Putonti C."/>
            <person name="Lawley T."/>
            <person name="Wolfe A.J."/>
        </authorList>
    </citation>
    <scope>NUCLEOTIDE SEQUENCE [LARGE SCALE GENOMIC DNA]</scope>
    <source>
        <strain evidence="2 3">UMB1301</strain>
    </source>
</reference>
<comment type="caution">
    <text evidence="2">The sequence shown here is derived from an EMBL/GenBank/DDBJ whole genome shotgun (WGS) entry which is preliminary data.</text>
</comment>
<keyword evidence="1" id="KW-1133">Transmembrane helix</keyword>
<gene>
    <name evidence="2" type="ORF">CJ199_08045</name>
</gene>
<evidence type="ECO:0000313" key="3">
    <source>
        <dbReference type="Proteomes" id="UP000235598"/>
    </source>
</evidence>